<reference evidence="4 5" key="1">
    <citation type="submission" date="2020-07" db="EMBL/GenBank/DDBJ databases">
        <title>Sequencing the genomes of 1000 actinobacteria strains.</title>
        <authorList>
            <person name="Klenk H.-P."/>
        </authorList>
    </citation>
    <scope>NUCLEOTIDE SEQUENCE [LARGE SCALE GENOMIC DNA]</scope>
    <source>
        <strain evidence="4 5">DSM 15165</strain>
    </source>
</reference>
<dbReference type="SUPFAM" id="SSF50129">
    <property type="entry name" value="GroES-like"/>
    <property type="match status" value="1"/>
</dbReference>
<dbReference type="Gene3D" id="3.40.50.720">
    <property type="entry name" value="NAD(P)-binding Rossmann-like Domain"/>
    <property type="match status" value="1"/>
</dbReference>
<dbReference type="InterPro" id="IPR036291">
    <property type="entry name" value="NAD(P)-bd_dom_sf"/>
</dbReference>
<keyword evidence="2" id="KW-0560">Oxidoreductase</keyword>
<keyword evidence="1" id="KW-0521">NADP</keyword>
<dbReference type="InterPro" id="IPR013154">
    <property type="entry name" value="ADH-like_N"/>
</dbReference>
<dbReference type="RefSeq" id="WP_179604706.1">
    <property type="nucleotide sequence ID" value="NZ_BAABEH010000001.1"/>
</dbReference>
<dbReference type="Pfam" id="PF00107">
    <property type="entry name" value="ADH_zinc_N"/>
    <property type="match status" value="1"/>
</dbReference>
<dbReference type="SUPFAM" id="SSF51735">
    <property type="entry name" value="NAD(P)-binding Rossmann-fold domains"/>
    <property type="match status" value="1"/>
</dbReference>
<dbReference type="GO" id="GO:0016651">
    <property type="term" value="F:oxidoreductase activity, acting on NAD(P)H"/>
    <property type="evidence" value="ECO:0007669"/>
    <property type="project" value="TreeGrafter"/>
</dbReference>
<proteinExistence type="predicted"/>
<feature type="domain" description="Enoyl reductase (ER)" evidence="3">
    <location>
        <begin position="11"/>
        <end position="325"/>
    </location>
</feature>
<dbReference type="AlphaFoldDB" id="A0A853CS06"/>
<dbReference type="SMART" id="SM00829">
    <property type="entry name" value="PKS_ER"/>
    <property type="match status" value="1"/>
</dbReference>
<dbReference type="Gene3D" id="3.90.180.10">
    <property type="entry name" value="Medium-chain alcohol dehydrogenases, catalytic domain"/>
    <property type="match status" value="1"/>
</dbReference>
<name>A0A853CS06_9MICO</name>
<sequence>MSRVVVFDRFGGPEVLQVVEEEAPEPSPGDVRVRIEATAVNPIDAMMRAGTSPAPVPLPGARLGVEATGIVEAVGDGVGGVSVSDAVIVTAIPDAHLRGSYADRITIAATSVIPRPAGLTVPEAAAVWVAFSTAFGALVEVAGMRPGDRVVISGASGSVGRAAIQLANRIGAVPIAVTRRSARRAELRAAGAAEVVATDHDDLVGAVREITRGAGADMALDLVRGPGQRDLIRALRPSGTLVAAGFLDNRPTPVVGDPTVRVANYRGFDFLSDADVVARMETSLNAGVRAGTFRPALDTVVPLERIAEAHERFESGENGGRKIVVAAG</sequence>
<evidence type="ECO:0000313" key="4">
    <source>
        <dbReference type="EMBL" id="NYJ22683.1"/>
    </source>
</evidence>
<dbReference type="Pfam" id="PF08240">
    <property type="entry name" value="ADH_N"/>
    <property type="match status" value="1"/>
</dbReference>
<dbReference type="InterPro" id="IPR011032">
    <property type="entry name" value="GroES-like_sf"/>
</dbReference>
<dbReference type="PANTHER" id="PTHR48106">
    <property type="entry name" value="QUINONE OXIDOREDUCTASE PIG3-RELATED"/>
    <property type="match status" value="1"/>
</dbReference>
<accession>A0A853CS06</accession>
<dbReference type="InterPro" id="IPR020843">
    <property type="entry name" value="ER"/>
</dbReference>
<evidence type="ECO:0000256" key="2">
    <source>
        <dbReference type="ARBA" id="ARBA00023002"/>
    </source>
</evidence>
<evidence type="ECO:0000313" key="5">
    <source>
        <dbReference type="Proteomes" id="UP000578352"/>
    </source>
</evidence>
<dbReference type="EMBL" id="JACCFL010000001">
    <property type="protein sequence ID" value="NYJ22683.1"/>
    <property type="molecule type" value="Genomic_DNA"/>
</dbReference>
<organism evidence="4 5">
    <name type="scientific">Leifsonia shinshuensis</name>
    <dbReference type="NCBI Taxonomy" id="150026"/>
    <lineage>
        <taxon>Bacteria</taxon>
        <taxon>Bacillati</taxon>
        <taxon>Actinomycetota</taxon>
        <taxon>Actinomycetes</taxon>
        <taxon>Micrococcales</taxon>
        <taxon>Microbacteriaceae</taxon>
        <taxon>Leifsonia</taxon>
    </lineage>
</organism>
<dbReference type="CDD" id="cd08268">
    <property type="entry name" value="MDR2"/>
    <property type="match status" value="1"/>
</dbReference>
<dbReference type="Proteomes" id="UP000578352">
    <property type="component" value="Unassembled WGS sequence"/>
</dbReference>
<protein>
    <submittedName>
        <fullName evidence="4">NADPH:quinone reductase-like Zn-dependent oxidoreductase</fullName>
    </submittedName>
</protein>
<evidence type="ECO:0000259" key="3">
    <source>
        <dbReference type="SMART" id="SM00829"/>
    </source>
</evidence>
<gene>
    <name evidence="4" type="ORF">HNR13_000970</name>
</gene>
<dbReference type="InterPro" id="IPR013149">
    <property type="entry name" value="ADH-like_C"/>
</dbReference>
<comment type="caution">
    <text evidence="4">The sequence shown here is derived from an EMBL/GenBank/DDBJ whole genome shotgun (WGS) entry which is preliminary data.</text>
</comment>
<dbReference type="GO" id="GO:0070402">
    <property type="term" value="F:NADPH binding"/>
    <property type="evidence" value="ECO:0007669"/>
    <property type="project" value="TreeGrafter"/>
</dbReference>
<dbReference type="PANTHER" id="PTHR48106:SF18">
    <property type="entry name" value="QUINONE OXIDOREDUCTASE PIG3"/>
    <property type="match status" value="1"/>
</dbReference>
<evidence type="ECO:0000256" key="1">
    <source>
        <dbReference type="ARBA" id="ARBA00022857"/>
    </source>
</evidence>